<accession>B2W0M1</accession>
<name>B2W0M1_PYRTR</name>
<dbReference type="InParanoid" id="B2W0M1"/>
<protein>
    <submittedName>
        <fullName evidence="2">Uncharacterized protein</fullName>
    </submittedName>
</protein>
<evidence type="ECO:0000313" key="3">
    <source>
        <dbReference type="Proteomes" id="UP000001471"/>
    </source>
</evidence>
<feature type="compositionally biased region" description="Basic and acidic residues" evidence="1">
    <location>
        <begin position="17"/>
        <end position="28"/>
    </location>
</feature>
<organism evidence="2 3">
    <name type="scientific">Pyrenophora tritici-repentis (strain Pt-1C-BFP)</name>
    <name type="common">Wheat tan spot fungus</name>
    <name type="synonym">Drechslera tritici-repentis</name>
    <dbReference type="NCBI Taxonomy" id="426418"/>
    <lineage>
        <taxon>Eukaryota</taxon>
        <taxon>Fungi</taxon>
        <taxon>Dikarya</taxon>
        <taxon>Ascomycota</taxon>
        <taxon>Pezizomycotina</taxon>
        <taxon>Dothideomycetes</taxon>
        <taxon>Pleosporomycetidae</taxon>
        <taxon>Pleosporales</taxon>
        <taxon>Pleosporineae</taxon>
        <taxon>Pleosporaceae</taxon>
        <taxon>Pyrenophora</taxon>
    </lineage>
</organism>
<evidence type="ECO:0000256" key="1">
    <source>
        <dbReference type="SAM" id="MobiDB-lite"/>
    </source>
</evidence>
<dbReference type="Proteomes" id="UP000001471">
    <property type="component" value="Unassembled WGS sequence"/>
</dbReference>
<feature type="region of interest" description="Disordered" evidence="1">
    <location>
        <begin position="1"/>
        <end position="43"/>
    </location>
</feature>
<proteinExistence type="predicted"/>
<gene>
    <name evidence="2" type="ORF">PTRG_04006</name>
</gene>
<dbReference type="HOGENOM" id="CLU_880393_0_0_1"/>
<dbReference type="AlphaFoldDB" id="B2W0M1"/>
<dbReference type="EMBL" id="DS231617">
    <property type="protein sequence ID" value="EDU46844.1"/>
    <property type="molecule type" value="Genomic_DNA"/>
</dbReference>
<reference evidence="3" key="1">
    <citation type="journal article" date="2013" name="G3 (Bethesda)">
        <title>Comparative genomics of a plant-pathogenic fungus, Pyrenophora tritici-repentis, reveals transduplication and the impact of repeat elements on pathogenicity and population divergence.</title>
        <authorList>
            <person name="Manning V.A."/>
            <person name="Pandelova I."/>
            <person name="Dhillon B."/>
            <person name="Wilhelm L.J."/>
            <person name="Goodwin S.B."/>
            <person name="Berlin A.M."/>
            <person name="Figueroa M."/>
            <person name="Freitag M."/>
            <person name="Hane J.K."/>
            <person name="Henrissat B."/>
            <person name="Holman W.H."/>
            <person name="Kodira C.D."/>
            <person name="Martin J."/>
            <person name="Oliver R.P."/>
            <person name="Robbertse B."/>
            <person name="Schackwitz W."/>
            <person name="Schwartz D.C."/>
            <person name="Spatafora J.W."/>
            <person name="Turgeon B.G."/>
            <person name="Yandava C."/>
            <person name="Young S."/>
            <person name="Zhou S."/>
            <person name="Zeng Q."/>
            <person name="Grigoriev I.V."/>
            <person name="Ma L.-J."/>
            <person name="Ciuffetti L.M."/>
        </authorList>
    </citation>
    <scope>NUCLEOTIDE SEQUENCE [LARGE SCALE GENOMIC DNA]</scope>
    <source>
        <strain evidence="3">Pt-1C-BFP</strain>
    </source>
</reference>
<evidence type="ECO:0000313" key="2">
    <source>
        <dbReference type="EMBL" id="EDU46844.1"/>
    </source>
</evidence>
<sequence length="316" mass="35116">MSSLLDKSPPPAPNSDIRNKKAAGKEPQGHSAPQLHCNPPRHPQKLRKKLCLTARLGLMEPHPCYATSLKAHDVPLDPTTPKHVLRRALAPQRGPPIAYLSLVLLRHRHGDAMTSSHMAMNGTWRRRRRRYASSIAIHKPIESWFTSLAMTHSRRGQSKMRLSGATPHTYEFGAWFERLVPQLFPIEWKNKVTITVSLPDTLNVHPSLKTHANCGYEHASSKYEERSMACGGLQARYGGSARLICALEMGGRRGGGDGWLMAGEPKQGLFDPEMKTIAKALINIALFALRRLLTADGYCDDPVSHTIFVSQQLAFA</sequence>